<proteinExistence type="predicted"/>
<dbReference type="AlphaFoldDB" id="A0A1I7T596"/>
<accession>A0A1I7T596</accession>
<evidence type="ECO:0000313" key="1">
    <source>
        <dbReference type="Proteomes" id="UP000095282"/>
    </source>
</evidence>
<sequence length="70" mass="8354">MIQRSAFCSSHFCVTRNLLIKLWTGRVEAKNKAREHTIRRIKNQIPLVLFSLFSQFIWEQNVLIFGEYIL</sequence>
<evidence type="ECO:0000313" key="2">
    <source>
        <dbReference type="WBParaSite" id="Csp11.Scaffold51.g328.t1"/>
    </source>
</evidence>
<dbReference type="WBParaSite" id="Csp11.Scaffold51.g328.t1">
    <property type="protein sequence ID" value="Csp11.Scaffold51.g328.t1"/>
    <property type="gene ID" value="Csp11.Scaffold51.g328"/>
</dbReference>
<protein>
    <submittedName>
        <fullName evidence="2">Transposase</fullName>
    </submittedName>
</protein>
<organism evidence="1 2">
    <name type="scientific">Caenorhabditis tropicalis</name>
    <dbReference type="NCBI Taxonomy" id="1561998"/>
    <lineage>
        <taxon>Eukaryota</taxon>
        <taxon>Metazoa</taxon>
        <taxon>Ecdysozoa</taxon>
        <taxon>Nematoda</taxon>
        <taxon>Chromadorea</taxon>
        <taxon>Rhabditida</taxon>
        <taxon>Rhabditina</taxon>
        <taxon>Rhabditomorpha</taxon>
        <taxon>Rhabditoidea</taxon>
        <taxon>Rhabditidae</taxon>
        <taxon>Peloderinae</taxon>
        <taxon>Caenorhabditis</taxon>
    </lineage>
</organism>
<reference evidence="2" key="1">
    <citation type="submission" date="2016-11" db="UniProtKB">
        <authorList>
            <consortium name="WormBaseParasite"/>
        </authorList>
    </citation>
    <scope>IDENTIFICATION</scope>
</reference>
<keyword evidence="1" id="KW-1185">Reference proteome</keyword>
<dbReference type="Proteomes" id="UP000095282">
    <property type="component" value="Unplaced"/>
</dbReference>
<name>A0A1I7T596_9PELO</name>